<feature type="domain" description="Response regulatory" evidence="6">
    <location>
        <begin position="94"/>
        <end position="220"/>
    </location>
</feature>
<feature type="domain" description="HTH luxR-type" evidence="5">
    <location>
        <begin position="252"/>
        <end position="317"/>
    </location>
</feature>
<dbReference type="PROSITE" id="PS50043">
    <property type="entry name" value="HTH_LUXR_2"/>
    <property type="match status" value="1"/>
</dbReference>
<keyword evidence="3 4" id="KW-0597">Phosphoprotein</keyword>
<reference evidence="8" key="1">
    <citation type="submission" date="2024-05" db="EMBL/GenBank/DDBJ databases">
        <title>30 novel species of actinomycetes from the DSMZ collection.</title>
        <authorList>
            <person name="Nouioui I."/>
        </authorList>
    </citation>
    <scope>NUCLEOTIDE SEQUENCE</scope>
    <source>
        <strain evidence="8">DSM 3412</strain>
    </source>
</reference>
<proteinExistence type="inferred from homology"/>
<keyword evidence="8" id="KW-0067">ATP-binding</keyword>
<evidence type="ECO:0000259" key="6">
    <source>
        <dbReference type="PROSITE" id="PS50110"/>
    </source>
</evidence>
<evidence type="ECO:0000256" key="3">
    <source>
        <dbReference type="ARBA" id="ARBA00022553"/>
    </source>
</evidence>
<feature type="modified residue" description="4-aspartylphosphate" evidence="4">
    <location>
        <position position="155"/>
    </location>
</feature>
<dbReference type="PANTHER" id="PTHR43335:SF4">
    <property type="entry name" value="ABC TRANSPORTER, ATP-BINDING PROTEIN"/>
    <property type="match status" value="1"/>
</dbReference>
<evidence type="ECO:0000256" key="1">
    <source>
        <dbReference type="ARBA" id="ARBA00005417"/>
    </source>
</evidence>
<dbReference type="InterPro" id="IPR003439">
    <property type="entry name" value="ABC_transporter-like_ATP-bd"/>
</dbReference>
<dbReference type="EMBL" id="JAVRFJ010000013">
    <property type="protein sequence ID" value="MDT0569141.1"/>
    <property type="molecule type" value="Genomic_DNA"/>
</dbReference>
<gene>
    <name evidence="8" type="ORF">RM704_16955</name>
</gene>
<comment type="caution">
    <text evidence="8">The sequence shown here is derived from an EMBL/GenBank/DDBJ whole genome shotgun (WGS) entry which is preliminary data.</text>
</comment>
<keyword evidence="8" id="KW-0547">Nucleotide-binding</keyword>
<evidence type="ECO:0000256" key="4">
    <source>
        <dbReference type="PROSITE-ProRule" id="PRU00169"/>
    </source>
</evidence>
<dbReference type="InterPro" id="IPR058245">
    <property type="entry name" value="NreC/VraR/RcsB-like_REC"/>
</dbReference>
<dbReference type="PROSITE" id="PS00622">
    <property type="entry name" value="HTH_LUXR_1"/>
    <property type="match status" value="1"/>
</dbReference>
<dbReference type="PRINTS" id="PR00038">
    <property type="entry name" value="HTHLUXR"/>
</dbReference>
<dbReference type="PROSITE" id="PS50110">
    <property type="entry name" value="RESPONSE_REGULATORY"/>
    <property type="match status" value="1"/>
</dbReference>
<evidence type="ECO:0000313" key="9">
    <source>
        <dbReference type="Proteomes" id="UP001180737"/>
    </source>
</evidence>
<dbReference type="SMART" id="SM00421">
    <property type="entry name" value="HTH_LUXR"/>
    <property type="match status" value="1"/>
</dbReference>
<dbReference type="Pfam" id="PF00196">
    <property type="entry name" value="GerE"/>
    <property type="match status" value="1"/>
</dbReference>
<organism evidence="8 9">
    <name type="scientific">Streptomyces gottesmaniae</name>
    <dbReference type="NCBI Taxonomy" id="3075518"/>
    <lineage>
        <taxon>Bacteria</taxon>
        <taxon>Bacillati</taxon>
        <taxon>Actinomycetota</taxon>
        <taxon>Actinomycetes</taxon>
        <taxon>Kitasatosporales</taxon>
        <taxon>Streptomycetaceae</taxon>
        <taxon>Streptomyces</taxon>
    </lineage>
</organism>
<dbReference type="RefSeq" id="WP_052145916.1">
    <property type="nucleotide sequence ID" value="NZ_JAVRFJ010000013.1"/>
</dbReference>
<dbReference type="Gene3D" id="3.40.50.300">
    <property type="entry name" value="P-loop containing nucleotide triphosphate hydrolases"/>
    <property type="match status" value="1"/>
</dbReference>
<dbReference type="PANTHER" id="PTHR43335">
    <property type="entry name" value="ABC TRANSPORTER, ATP-BINDING PROTEIN"/>
    <property type="match status" value="1"/>
</dbReference>
<dbReference type="Pfam" id="PF00005">
    <property type="entry name" value="ABC_tran"/>
    <property type="match status" value="1"/>
</dbReference>
<dbReference type="GO" id="GO:0005524">
    <property type="term" value="F:ATP binding"/>
    <property type="evidence" value="ECO:0007669"/>
    <property type="project" value="UniProtKB-KW"/>
</dbReference>
<dbReference type="InterPro" id="IPR001789">
    <property type="entry name" value="Sig_transdc_resp-reg_receiver"/>
</dbReference>
<name>A0ABU2YXU1_9ACTN</name>
<dbReference type="CDD" id="cd06170">
    <property type="entry name" value="LuxR_C_like"/>
    <property type="match status" value="1"/>
</dbReference>
<dbReference type="CDD" id="cd17535">
    <property type="entry name" value="REC_NarL-like"/>
    <property type="match status" value="1"/>
</dbReference>
<dbReference type="InterPro" id="IPR000792">
    <property type="entry name" value="Tscrpt_reg_LuxR_C"/>
</dbReference>
<comment type="similarity">
    <text evidence="1">Belongs to the ABC transporter superfamily.</text>
</comment>
<dbReference type="InterPro" id="IPR036388">
    <property type="entry name" value="WH-like_DNA-bd_sf"/>
</dbReference>
<evidence type="ECO:0000256" key="2">
    <source>
        <dbReference type="ARBA" id="ARBA00022448"/>
    </source>
</evidence>
<keyword evidence="9" id="KW-1185">Reference proteome</keyword>
<dbReference type="Proteomes" id="UP001180737">
    <property type="component" value="Unassembled WGS sequence"/>
</dbReference>
<accession>A0ABU2YXU1</accession>
<feature type="domain" description="ABC transporter" evidence="7">
    <location>
        <begin position="2"/>
        <end position="225"/>
    </location>
</feature>
<keyword evidence="2" id="KW-0813">Transport</keyword>
<dbReference type="InterPro" id="IPR027417">
    <property type="entry name" value="P-loop_NTPase"/>
</dbReference>
<dbReference type="SMART" id="SM00448">
    <property type="entry name" value="REC"/>
    <property type="match status" value="1"/>
</dbReference>
<dbReference type="InterPro" id="IPR011006">
    <property type="entry name" value="CheY-like_superfamily"/>
</dbReference>
<protein>
    <submittedName>
        <fullName evidence="8">ATP-binding cassette domain-containing protein</fullName>
    </submittedName>
</protein>
<evidence type="ECO:0000313" key="8">
    <source>
        <dbReference type="EMBL" id="MDT0569141.1"/>
    </source>
</evidence>
<evidence type="ECO:0000259" key="5">
    <source>
        <dbReference type="PROSITE" id="PS50043"/>
    </source>
</evidence>
<dbReference type="SUPFAM" id="SSF52540">
    <property type="entry name" value="P-loop containing nucleoside triphosphate hydrolases"/>
    <property type="match status" value="1"/>
</dbReference>
<sequence>MIEARELTKRYGDKTVVDRLSFTVRAGEVTGFLGPNGAGKSTTMRMITGLDSPTGGTVTVNGRSYARHSAPLHEIGSLLEARSVHPGRTALNHLMGLAHTHGIGRRRVDEVIELAGLTSVAGKRVGALSLGMGQRLGIAAALLGDPAAPDVVLMDIRMPGMDGLEATRRIVAAGGRTRVLIVTTFDLDEYAYDGLRADASGFLLKDARPEELVAGIHAVATGDAVVAPSLTRRLLDAYAHQVLAPSGTPLPPDPRLRTLSEREHEVLVAIGQGWTNTEIAERLVLTESTVKKHVGRVPAKIGARDRVQAMIMAYDAGLVRAKP</sequence>
<dbReference type="PROSITE" id="PS50893">
    <property type="entry name" value="ABC_TRANSPORTER_2"/>
    <property type="match status" value="1"/>
</dbReference>
<evidence type="ECO:0000259" key="7">
    <source>
        <dbReference type="PROSITE" id="PS50893"/>
    </source>
</evidence>
<dbReference type="SUPFAM" id="SSF52172">
    <property type="entry name" value="CheY-like"/>
    <property type="match status" value="1"/>
</dbReference>
<dbReference type="Gene3D" id="1.10.10.10">
    <property type="entry name" value="Winged helix-like DNA-binding domain superfamily/Winged helix DNA-binding domain"/>
    <property type="match status" value="1"/>
</dbReference>